<dbReference type="AlphaFoldDB" id="A0A2S6ZWW1"/>
<accession>A0A2S6ZWW1</accession>
<reference evidence="1 2" key="1">
    <citation type="submission" date="2016-08" db="EMBL/GenBank/DDBJ databases">
        <title>Evolution of the type three secretion system and type three effector repertoires in Xanthomonas.</title>
        <authorList>
            <person name="Merda D."/>
            <person name="Briand M."/>
            <person name="Bosis E."/>
            <person name="Rousseau C."/>
            <person name="Portier P."/>
            <person name="Jacques M.-A."/>
            <person name="Fischer-Le Saux M."/>
        </authorList>
    </citation>
    <scope>NUCLEOTIDE SEQUENCE [LARGE SCALE GENOMIC DNA]</scope>
    <source>
        <strain evidence="1 2">CFBP 7409</strain>
    </source>
</reference>
<proteinExistence type="predicted"/>
<protein>
    <submittedName>
        <fullName evidence="1">Uncharacterized protein</fullName>
    </submittedName>
</protein>
<comment type="caution">
    <text evidence="1">The sequence shown here is derived from an EMBL/GenBank/DDBJ whole genome shotgun (WGS) entry which is preliminary data.</text>
</comment>
<sequence length="86" mass="9447">MASPRTRRRAGDDKLRDALAFGITVERVDALEQLLLTSASQGDVVAAGSVDRLELHLARAGKRDLRCGRAAGATRTILDQWALYRR</sequence>
<evidence type="ECO:0000313" key="1">
    <source>
        <dbReference type="EMBL" id="PPT97313.1"/>
    </source>
</evidence>
<dbReference type="Proteomes" id="UP000238049">
    <property type="component" value="Unassembled WGS sequence"/>
</dbReference>
<evidence type="ECO:0000313" key="2">
    <source>
        <dbReference type="Proteomes" id="UP000238049"/>
    </source>
</evidence>
<dbReference type="EMBL" id="MDSL01000031">
    <property type="protein sequence ID" value="PPT97313.1"/>
    <property type="molecule type" value="Genomic_DNA"/>
</dbReference>
<gene>
    <name evidence="1" type="ORF">XarbCFBP7409_14670</name>
</gene>
<organism evidence="1 2">
    <name type="scientific">Xanthomonas arboricola pv. guizotiae</name>
    <dbReference type="NCBI Taxonomy" id="487867"/>
    <lineage>
        <taxon>Bacteria</taxon>
        <taxon>Pseudomonadati</taxon>
        <taxon>Pseudomonadota</taxon>
        <taxon>Gammaproteobacteria</taxon>
        <taxon>Lysobacterales</taxon>
        <taxon>Lysobacteraceae</taxon>
        <taxon>Xanthomonas</taxon>
    </lineage>
</organism>
<name>A0A2S6ZWW1_9XANT</name>